<keyword evidence="2" id="KW-0472">Membrane</keyword>
<evidence type="ECO:0000313" key="4">
    <source>
        <dbReference type="Proteomes" id="UP000317909"/>
    </source>
</evidence>
<name>A0A517TTU5_9BACT</name>
<dbReference type="KEGG" id="llh:I41_09630"/>
<evidence type="ECO:0000256" key="2">
    <source>
        <dbReference type="SAM" id="Phobius"/>
    </source>
</evidence>
<feature type="region of interest" description="Disordered" evidence="1">
    <location>
        <begin position="46"/>
        <end position="80"/>
    </location>
</feature>
<evidence type="ECO:0000313" key="3">
    <source>
        <dbReference type="EMBL" id="QDT71802.1"/>
    </source>
</evidence>
<proteinExistence type="predicted"/>
<organism evidence="3 4">
    <name type="scientific">Lacipirellula limnantheis</name>
    <dbReference type="NCBI Taxonomy" id="2528024"/>
    <lineage>
        <taxon>Bacteria</taxon>
        <taxon>Pseudomonadati</taxon>
        <taxon>Planctomycetota</taxon>
        <taxon>Planctomycetia</taxon>
        <taxon>Pirellulales</taxon>
        <taxon>Lacipirellulaceae</taxon>
        <taxon>Lacipirellula</taxon>
    </lineage>
</organism>
<feature type="transmembrane region" description="Helical" evidence="2">
    <location>
        <begin position="345"/>
        <end position="365"/>
    </location>
</feature>
<feature type="transmembrane region" description="Helical" evidence="2">
    <location>
        <begin position="386"/>
        <end position="410"/>
    </location>
</feature>
<feature type="region of interest" description="Disordered" evidence="1">
    <location>
        <begin position="176"/>
        <end position="213"/>
    </location>
</feature>
<evidence type="ECO:0000256" key="1">
    <source>
        <dbReference type="SAM" id="MobiDB-lite"/>
    </source>
</evidence>
<feature type="transmembrane region" description="Helical" evidence="2">
    <location>
        <begin position="312"/>
        <end position="333"/>
    </location>
</feature>
<feature type="compositionally biased region" description="Basic and acidic residues" evidence="1">
    <location>
        <begin position="189"/>
        <end position="206"/>
    </location>
</feature>
<accession>A0A517TTU5</accession>
<sequence>MSAPSSPSPPRFVKCPACGTRLQVHAEDAGRRASCRACGKEFRLGGVPSASAPAAAPAPKEPPPTRPAPVPRSAPPIKTPVIDNAHLHPVSCEVCQTLMYATDAEVGQLVKCPDCGHRNRAKRREAKRPTQQVLVPDGDEYQLDEASAPVSTYVYTPVEEREKQFRAAARARLGMRLPEPPQDAEFDDERSHGKAKESGRMPEWRRRPAPADPRRPAIPVVQGLLRMMFTSEVMLRWMGLSMVLTVMLFLILNVVNAVGNAAVMYMPLFASGCMLAGAWVMSAAPLLVAIVTQSTDGADELHDPPSWMAFDVAEAAFIVTAVMISALPAWLASKAAAAALPWEQQLAIGAAVWLVIFPFVILSALEQGSAVAIFSPRVAASLVRCFLPWATFYIVSTLAVAPAGGLAYFLFSRANLFALLPIPWLTVALILLYMRLIGRLGWWIADVMPPSNDVAEE</sequence>
<gene>
    <name evidence="3" type="ORF">I41_09630</name>
</gene>
<keyword evidence="2" id="KW-1133">Transmembrane helix</keyword>
<keyword evidence="4" id="KW-1185">Reference proteome</keyword>
<feature type="transmembrane region" description="Helical" evidence="2">
    <location>
        <begin position="416"/>
        <end position="434"/>
    </location>
</feature>
<feature type="compositionally biased region" description="Low complexity" evidence="1">
    <location>
        <begin position="48"/>
        <end position="58"/>
    </location>
</feature>
<feature type="transmembrane region" description="Helical" evidence="2">
    <location>
        <begin position="233"/>
        <end position="252"/>
    </location>
</feature>
<feature type="transmembrane region" description="Helical" evidence="2">
    <location>
        <begin position="264"/>
        <end position="291"/>
    </location>
</feature>
<protein>
    <submittedName>
        <fullName evidence="3">Uncharacterized protein</fullName>
    </submittedName>
</protein>
<feature type="compositionally biased region" description="Pro residues" evidence="1">
    <location>
        <begin position="59"/>
        <end position="78"/>
    </location>
</feature>
<dbReference type="EMBL" id="CP036339">
    <property type="protein sequence ID" value="QDT71802.1"/>
    <property type="molecule type" value="Genomic_DNA"/>
</dbReference>
<reference evidence="3 4" key="1">
    <citation type="submission" date="2019-02" db="EMBL/GenBank/DDBJ databases">
        <title>Deep-cultivation of Planctomycetes and their phenomic and genomic characterization uncovers novel biology.</title>
        <authorList>
            <person name="Wiegand S."/>
            <person name="Jogler M."/>
            <person name="Boedeker C."/>
            <person name="Pinto D."/>
            <person name="Vollmers J."/>
            <person name="Rivas-Marin E."/>
            <person name="Kohn T."/>
            <person name="Peeters S.H."/>
            <person name="Heuer A."/>
            <person name="Rast P."/>
            <person name="Oberbeckmann S."/>
            <person name="Bunk B."/>
            <person name="Jeske O."/>
            <person name="Meyerdierks A."/>
            <person name="Storesund J.E."/>
            <person name="Kallscheuer N."/>
            <person name="Luecker S."/>
            <person name="Lage O.M."/>
            <person name="Pohl T."/>
            <person name="Merkel B.J."/>
            <person name="Hornburger P."/>
            <person name="Mueller R.-W."/>
            <person name="Bruemmer F."/>
            <person name="Labrenz M."/>
            <person name="Spormann A.M."/>
            <person name="Op den Camp H."/>
            <person name="Overmann J."/>
            <person name="Amann R."/>
            <person name="Jetten M.S.M."/>
            <person name="Mascher T."/>
            <person name="Medema M.H."/>
            <person name="Devos D.P."/>
            <person name="Kaster A.-K."/>
            <person name="Ovreas L."/>
            <person name="Rohde M."/>
            <person name="Galperin M.Y."/>
            <person name="Jogler C."/>
        </authorList>
    </citation>
    <scope>NUCLEOTIDE SEQUENCE [LARGE SCALE GENOMIC DNA]</scope>
    <source>
        <strain evidence="3 4">I41</strain>
    </source>
</reference>
<dbReference type="Proteomes" id="UP000317909">
    <property type="component" value="Chromosome"/>
</dbReference>
<dbReference type="AlphaFoldDB" id="A0A517TTU5"/>
<keyword evidence="2" id="KW-0812">Transmembrane</keyword>